<reference evidence="3" key="1">
    <citation type="submission" date="2021-03" db="EMBL/GenBank/DDBJ databases">
        <authorList>
            <person name="Bekaert M."/>
        </authorList>
    </citation>
    <scope>NUCLEOTIDE SEQUENCE</scope>
</reference>
<keyword evidence="4" id="KW-1185">Reference proteome</keyword>
<accession>A0A8S3SF33</accession>
<proteinExistence type="predicted"/>
<evidence type="ECO:0000256" key="1">
    <source>
        <dbReference type="PROSITE-ProRule" id="PRU00076"/>
    </source>
</evidence>
<dbReference type="AlphaFoldDB" id="A0A8S3SF33"/>
<dbReference type="EMBL" id="CAJPWZ010001596">
    <property type="protein sequence ID" value="CAG2218300.1"/>
    <property type="molecule type" value="Genomic_DNA"/>
</dbReference>
<comment type="caution">
    <text evidence="3">The sequence shown here is derived from an EMBL/GenBank/DDBJ whole genome shotgun (WGS) entry which is preliminary data.</text>
</comment>
<comment type="caution">
    <text evidence="1">Lacks conserved residue(s) required for the propagation of feature annotation.</text>
</comment>
<feature type="domain" description="EGF-like" evidence="2">
    <location>
        <begin position="133"/>
        <end position="162"/>
    </location>
</feature>
<dbReference type="PROSITE" id="PS50026">
    <property type="entry name" value="EGF_3"/>
    <property type="match status" value="1"/>
</dbReference>
<evidence type="ECO:0000259" key="2">
    <source>
        <dbReference type="PROSITE" id="PS50026"/>
    </source>
</evidence>
<gene>
    <name evidence="3" type="ORF">MEDL_31933</name>
</gene>
<dbReference type="OrthoDB" id="6141295at2759"/>
<keyword evidence="1" id="KW-0245">EGF-like domain</keyword>
<dbReference type="InterPro" id="IPR000742">
    <property type="entry name" value="EGF"/>
</dbReference>
<organism evidence="3 4">
    <name type="scientific">Mytilus edulis</name>
    <name type="common">Blue mussel</name>
    <dbReference type="NCBI Taxonomy" id="6550"/>
    <lineage>
        <taxon>Eukaryota</taxon>
        <taxon>Metazoa</taxon>
        <taxon>Spiralia</taxon>
        <taxon>Lophotrochozoa</taxon>
        <taxon>Mollusca</taxon>
        <taxon>Bivalvia</taxon>
        <taxon>Autobranchia</taxon>
        <taxon>Pteriomorphia</taxon>
        <taxon>Mytilida</taxon>
        <taxon>Mytiloidea</taxon>
        <taxon>Mytilidae</taxon>
        <taxon>Mytilinae</taxon>
        <taxon>Mytilus</taxon>
    </lineage>
</organism>
<evidence type="ECO:0000313" key="4">
    <source>
        <dbReference type="Proteomes" id="UP000683360"/>
    </source>
</evidence>
<dbReference type="PROSITE" id="PS01186">
    <property type="entry name" value="EGF_2"/>
    <property type="match status" value="1"/>
</dbReference>
<dbReference type="PROSITE" id="PS00022">
    <property type="entry name" value="EGF_1"/>
    <property type="match status" value="1"/>
</dbReference>
<protein>
    <recommendedName>
        <fullName evidence="2">EGF-like domain-containing protein</fullName>
    </recommendedName>
</protein>
<feature type="disulfide bond" evidence="1">
    <location>
        <begin position="152"/>
        <end position="161"/>
    </location>
</feature>
<keyword evidence="1" id="KW-1015">Disulfide bond</keyword>
<name>A0A8S3SF33_MYTED</name>
<dbReference type="Proteomes" id="UP000683360">
    <property type="component" value="Unassembled WGS sequence"/>
</dbReference>
<sequence>MPAAQDGFLSQPVAIMVRLSSLSVCAGRINPNGACHRSYNDDKIIHRGGRTQNYGGGTCTQPNNCENCNPVCPSINHCNYRSCTSVSDNHCEYCEGEILDQLYWRAYTRHKDKHGRDDSFMKNCIQACSWRKDSNRCYPGTCINDIASSCNCTEGFGGKHCQTITKDSDIKFAIAKFLSANPTDDPVETPEDPNDPIPRETKWTNQVTINHAVLNVTAIFRVNISAHPPSVTGRDHFVTEFKYGINNGVLKLTLERGENSTIPQISRGCRGNKDLPTPDEYLCRESNVQFNEWNAHLPFQHDEDIVTFTLQITNGGYLFYIDRDAYPENPETAPRIRERISTEGLLPENL</sequence>
<evidence type="ECO:0000313" key="3">
    <source>
        <dbReference type="EMBL" id="CAG2218300.1"/>
    </source>
</evidence>